<dbReference type="GO" id="GO:0005829">
    <property type="term" value="C:cytosol"/>
    <property type="evidence" value="ECO:0007669"/>
    <property type="project" value="TreeGrafter"/>
</dbReference>
<comment type="function">
    <text evidence="13">The heterodimer acts as both an ATP-dependent DNA helicase and an ATP-dependent, dual-direction single-stranded exonuclease. Recognizes the chi site generating a DNA molecule suitable for the initiation of homologous recombination. The AddA nuclease domain is required for chi fragment generation; this subunit has the helicase and 3' -&gt; 5' nuclease activities.</text>
</comment>
<dbReference type="GO" id="GO:0005524">
    <property type="term" value="F:ATP binding"/>
    <property type="evidence" value="ECO:0007669"/>
    <property type="project" value="UniProtKB-UniRule"/>
</dbReference>
<dbReference type="SUPFAM" id="SSF52540">
    <property type="entry name" value="P-loop containing nucleoside triphosphate hydrolases"/>
    <property type="match status" value="1"/>
</dbReference>
<dbReference type="Proteomes" id="UP000014155">
    <property type="component" value="Unassembled WGS sequence"/>
</dbReference>
<dbReference type="InterPro" id="IPR038726">
    <property type="entry name" value="PDDEXK_AddAB-type"/>
</dbReference>
<comment type="similarity">
    <text evidence="13">Belongs to the helicase family. AddA subfamily.</text>
</comment>
<protein>
    <recommendedName>
        <fullName evidence="13">ATP-dependent helicase/nuclease subunit A</fullName>
        <ecNumber evidence="13">3.1.-.-</ecNumber>
        <ecNumber evidence="13">5.6.2.4</ecNumber>
    </recommendedName>
    <alternativeName>
        <fullName evidence="13">ATP-dependent helicase/nuclease AddA</fullName>
    </alternativeName>
    <alternativeName>
        <fullName evidence="13">DNA 3'-5' helicase AddA</fullName>
    </alternativeName>
</protein>
<dbReference type="InterPro" id="IPR000212">
    <property type="entry name" value="DNA_helicase_UvrD/REP"/>
</dbReference>
<keyword evidence="7 13" id="KW-0067">ATP-binding</keyword>
<dbReference type="GO" id="GO:0043138">
    <property type="term" value="F:3'-5' DNA helicase activity"/>
    <property type="evidence" value="ECO:0007669"/>
    <property type="project" value="UniProtKB-UniRule"/>
</dbReference>
<keyword evidence="2 13" id="KW-0547">Nucleotide-binding</keyword>
<feature type="domain" description="UvrD-like helicase C-terminal" evidence="17">
    <location>
        <begin position="538"/>
        <end position="834"/>
    </location>
</feature>
<dbReference type="PANTHER" id="PTHR11070">
    <property type="entry name" value="UVRD / RECB / PCRA DNA HELICASE FAMILY MEMBER"/>
    <property type="match status" value="1"/>
</dbReference>
<evidence type="ECO:0000256" key="10">
    <source>
        <dbReference type="ARBA" id="ARBA00023235"/>
    </source>
</evidence>
<dbReference type="GO" id="GO:0003690">
    <property type="term" value="F:double-stranded DNA binding"/>
    <property type="evidence" value="ECO:0007669"/>
    <property type="project" value="UniProtKB-UniRule"/>
</dbReference>
<comment type="caution">
    <text evidence="18">The sequence shown here is derived from an EMBL/GenBank/DDBJ whole genome shotgun (WGS) entry which is preliminary data.</text>
</comment>
<evidence type="ECO:0000256" key="6">
    <source>
        <dbReference type="ARBA" id="ARBA00022839"/>
    </source>
</evidence>
<dbReference type="eggNOG" id="COG1074">
    <property type="taxonomic scope" value="Bacteria"/>
</dbReference>
<dbReference type="SUPFAM" id="SSF52980">
    <property type="entry name" value="Restriction endonuclease-like"/>
    <property type="match status" value="1"/>
</dbReference>
<evidence type="ECO:0000256" key="8">
    <source>
        <dbReference type="ARBA" id="ARBA00023125"/>
    </source>
</evidence>
<comment type="cofactor">
    <cofactor evidence="13">
        <name>Mg(2+)</name>
        <dbReference type="ChEBI" id="CHEBI:18420"/>
    </cofactor>
</comment>
<comment type="catalytic activity">
    <reaction evidence="11 13">
        <text>Couples ATP hydrolysis with the unwinding of duplex DNA by translocating in the 3'-5' direction.</text>
        <dbReference type="EC" id="5.6.2.4"/>
    </reaction>
</comment>
<dbReference type="InterPro" id="IPR011335">
    <property type="entry name" value="Restrct_endonuc-II-like"/>
</dbReference>
<evidence type="ECO:0000256" key="1">
    <source>
        <dbReference type="ARBA" id="ARBA00022722"/>
    </source>
</evidence>
<dbReference type="EMBL" id="AORV01000021">
    <property type="protein sequence ID" value="EMS73249.1"/>
    <property type="molecule type" value="Genomic_DNA"/>
</dbReference>
<dbReference type="GO" id="GO:0033202">
    <property type="term" value="C:DNA helicase complex"/>
    <property type="evidence" value="ECO:0007669"/>
    <property type="project" value="TreeGrafter"/>
</dbReference>
<dbReference type="PROSITE" id="PS51198">
    <property type="entry name" value="UVRD_HELICASE_ATP_BIND"/>
    <property type="match status" value="1"/>
</dbReference>
<dbReference type="GO" id="GO:0000724">
    <property type="term" value="P:double-strand break repair via homologous recombination"/>
    <property type="evidence" value="ECO:0007669"/>
    <property type="project" value="UniProtKB-UniRule"/>
</dbReference>
<dbReference type="Pfam" id="PF12705">
    <property type="entry name" value="PDDEXK_1"/>
    <property type="match status" value="1"/>
</dbReference>
<dbReference type="PANTHER" id="PTHR11070:SF48">
    <property type="entry name" value="ATP-DEPENDENT HELICASE_NUCLEASE SUBUNIT A"/>
    <property type="match status" value="1"/>
</dbReference>
<dbReference type="HAMAP" id="MF_01451">
    <property type="entry name" value="AddA"/>
    <property type="match status" value="1"/>
</dbReference>
<dbReference type="EC" id="5.6.2.4" evidence="13"/>
<keyword evidence="4 13" id="KW-0378">Hydrolase</keyword>
<dbReference type="Pfam" id="PF13361">
    <property type="entry name" value="UvrD_C"/>
    <property type="match status" value="1"/>
</dbReference>
<reference evidence="18 19" key="1">
    <citation type="journal article" date="2013" name="Genome Announc.">
        <title>Draft Genome Sequence of the Cellulolytic, Mesophilic, Anaerobic Bacterium Clostridium termitidis Strain CT1112 (DSM 5398).</title>
        <authorList>
            <person name="Lal S."/>
            <person name="Ramachandran U."/>
            <person name="Zhang X."/>
            <person name="Munir R."/>
            <person name="Sparling R."/>
            <person name="Levin D.B."/>
        </authorList>
    </citation>
    <scope>NUCLEOTIDE SEQUENCE [LARGE SCALE GENOMIC DNA]</scope>
    <source>
        <strain evidence="18 19">CT1112</strain>
    </source>
</reference>
<evidence type="ECO:0000256" key="13">
    <source>
        <dbReference type="HAMAP-Rule" id="MF_01451"/>
    </source>
</evidence>
<evidence type="ECO:0000313" key="18">
    <source>
        <dbReference type="EMBL" id="EMS73249.1"/>
    </source>
</evidence>
<evidence type="ECO:0000256" key="4">
    <source>
        <dbReference type="ARBA" id="ARBA00022801"/>
    </source>
</evidence>
<feature type="region of interest" description="Disordered" evidence="15">
    <location>
        <begin position="554"/>
        <end position="576"/>
    </location>
</feature>
<evidence type="ECO:0000256" key="11">
    <source>
        <dbReference type="ARBA" id="ARBA00034617"/>
    </source>
</evidence>
<evidence type="ECO:0000256" key="5">
    <source>
        <dbReference type="ARBA" id="ARBA00022806"/>
    </source>
</evidence>
<comment type="catalytic activity">
    <reaction evidence="12 13">
        <text>ATP + H2O = ADP + phosphate + H(+)</text>
        <dbReference type="Rhea" id="RHEA:13065"/>
        <dbReference type="ChEBI" id="CHEBI:15377"/>
        <dbReference type="ChEBI" id="CHEBI:15378"/>
        <dbReference type="ChEBI" id="CHEBI:30616"/>
        <dbReference type="ChEBI" id="CHEBI:43474"/>
        <dbReference type="ChEBI" id="CHEBI:456216"/>
        <dbReference type="EC" id="5.6.2.4"/>
    </reaction>
</comment>
<evidence type="ECO:0000256" key="15">
    <source>
        <dbReference type="SAM" id="MobiDB-lite"/>
    </source>
</evidence>
<dbReference type="InterPro" id="IPR011604">
    <property type="entry name" value="PDDEXK-like_dom_sf"/>
</dbReference>
<keyword evidence="3 13" id="KW-0227">DNA damage</keyword>
<evidence type="ECO:0000256" key="12">
    <source>
        <dbReference type="ARBA" id="ARBA00048988"/>
    </source>
</evidence>
<evidence type="ECO:0000259" key="17">
    <source>
        <dbReference type="PROSITE" id="PS51217"/>
    </source>
</evidence>
<proteinExistence type="inferred from homology"/>
<dbReference type="InterPro" id="IPR014017">
    <property type="entry name" value="DNA_helicase_UvrD-like_C"/>
</dbReference>
<feature type="binding site" evidence="14">
    <location>
        <begin position="25"/>
        <end position="32"/>
    </location>
    <ligand>
        <name>ATP</name>
        <dbReference type="ChEBI" id="CHEBI:30616"/>
    </ligand>
</feature>
<keyword evidence="8 13" id="KW-0238">DNA-binding</keyword>
<dbReference type="RefSeq" id="WP_004624143.1">
    <property type="nucleotide sequence ID" value="NZ_AORV01000021.1"/>
</dbReference>
<dbReference type="EC" id="3.1.-.-" evidence="13"/>
<dbReference type="Gene3D" id="3.90.320.10">
    <property type="match status" value="1"/>
</dbReference>
<sequence>MAETMWTREQQAAISEKDCNLLVAAAAGAGKTAVLVERIIQKIMDEKEPIDIDSLLVVTFTNAAATEMRERIAAAISRAIEEKKASRSIQRQLALLNKASITTIHSFCLEVIRNNFQSLDIDPNFRILDETEASLMKLETINELFEEIYEDEEKNQDFFDLLESYGTNRDDQKLQEMIMNIYGFVQSYPWPEQWLTDQAEKFAPDLGGDFGSTEWGRVIIQSAELSLKGLQGIVEAACSKLKYAVGLDKYLPVFQEDLSMLSELIDLIQGRKQPEPVHEGGEHIQSAKWDEIYCYLGNFDFGRLPNCGKDADKPVQEQVKQVRDELKACIKNLREEVFFQKSEEIISDLRAMYPLLKCASRLVIEFGSRYSGKKQLKAAVDFNDLEHFCLKILSETDEEGQIRPSAVAAAYKDKFSEILVDEYQDSNLVQEIIIGMISREDRGRPNVFMVGDVKQSIYRFRQARPELFMNKYNSYSDQSEGLYRKILLFKNFRSRKEVVDGVNYIFEQIMSESVGELDYDEAERLNPGAGFPENNEAECIVGGDMELLLMETAAAPSAEGENEEDEEEAEPQEEEEILDNLQKEARMVAGRIAQLLQTDREGKRFCIFDKKANRYRELQFRDIVILLRTTKNWTEVFCEELAGFGIPAFADTGSGFFKTPEVQVVLSLLQIIDNPYQDIPLLSVLRSPIANFSTDDLAELRLADRKAALFDALKLLAENPAGAGLKAGAFIGRLEQWRAMSMYMSTHKLIWQLYSDTGYFSIVGAMRDGERKQANLRVLFERALQFEKTSYKGLFNFINFIDKLKTGRGDMGSAKVLGENDNVVRLMSIHKSKGLEFPVVFVSGCGKKFNFQDMYKGILLHQELGFGPDFVDHRKRIRYPSVPKLSIAQKIRMETLSEEMRILYVALTRAREKLILTGAVGNLEKAAAKWLSIAGSQQPKFPAHEMVRAQNYLDWICPAVMRHENALNLRFAAGTGNDAQLPQIEGEALWKVSLWKSEDISITGKLDTEDKDRVDIMEWLEKKQDFDRNMTEEIKRRLSWKYPYITMTGIPSKLSVTELKRYFNINDEGEDSSILKTTGIKKPAFLQERKGLSSAEKGTVTHFVMQHIDFADGDIEGQLSEMVSRELITLQQAEIIDINKIRRFINSDIGRRVTAAEKVYREVPFNLELPFAELYENPDVQVDPDVTILLQGVIDCYFEESDKLVLIDYKTDYMEAGNAEKVKARYEVQLSYYSRALEKLTGLKVAQRYIYLFSTGELVEI</sequence>
<evidence type="ECO:0000256" key="2">
    <source>
        <dbReference type="ARBA" id="ARBA00022741"/>
    </source>
</evidence>
<dbReference type="NCBIfam" id="TIGR02785">
    <property type="entry name" value="addA_Gpos"/>
    <property type="match status" value="1"/>
</dbReference>
<keyword evidence="19" id="KW-1185">Reference proteome</keyword>
<dbReference type="GO" id="GO:0016887">
    <property type="term" value="F:ATP hydrolysis activity"/>
    <property type="evidence" value="ECO:0007669"/>
    <property type="project" value="RHEA"/>
</dbReference>
<gene>
    <name evidence="13" type="primary">addA</name>
    <name evidence="18" type="ORF">CTER_0789</name>
</gene>
<dbReference type="PROSITE" id="PS51217">
    <property type="entry name" value="UVRD_HELICASE_CTER"/>
    <property type="match status" value="1"/>
</dbReference>
<keyword evidence="5 13" id="KW-0347">Helicase</keyword>
<dbReference type="STRING" id="1195236.CTER_0789"/>
<dbReference type="AlphaFoldDB" id="S0FVQ0"/>
<dbReference type="GO" id="GO:0008408">
    <property type="term" value="F:3'-5' exonuclease activity"/>
    <property type="evidence" value="ECO:0007669"/>
    <property type="project" value="UniProtKB-UniRule"/>
</dbReference>
<dbReference type="PATRIC" id="fig|1195236.3.peg.1082"/>
<dbReference type="InterPro" id="IPR014152">
    <property type="entry name" value="AddA"/>
</dbReference>
<name>S0FVQ0_RUMCE</name>
<dbReference type="Pfam" id="PF00580">
    <property type="entry name" value="UvrD-helicase"/>
    <property type="match status" value="1"/>
</dbReference>
<feature type="compositionally biased region" description="Acidic residues" evidence="15">
    <location>
        <begin position="560"/>
        <end position="576"/>
    </location>
</feature>
<keyword evidence="6 13" id="KW-0269">Exonuclease</keyword>
<keyword evidence="1 13" id="KW-0540">Nuclease</keyword>
<evidence type="ECO:0000259" key="16">
    <source>
        <dbReference type="PROSITE" id="PS51198"/>
    </source>
</evidence>
<dbReference type="InterPro" id="IPR027417">
    <property type="entry name" value="P-loop_NTPase"/>
</dbReference>
<accession>S0FVQ0</accession>
<dbReference type="FunFam" id="3.40.50.300:FF:001236">
    <property type="entry name" value="ATP-dependent helicase/nuclease subunit A"/>
    <property type="match status" value="1"/>
</dbReference>
<evidence type="ECO:0000256" key="9">
    <source>
        <dbReference type="ARBA" id="ARBA00023204"/>
    </source>
</evidence>
<keyword evidence="10 13" id="KW-0413">Isomerase</keyword>
<feature type="domain" description="UvrD-like helicase ATP-binding" evidence="16">
    <location>
        <begin position="4"/>
        <end position="495"/>
    </location>
</feature>
<comment type="subunit">
    <text evidence="13">Heterodimer of AddA and AddB/RexB.</text>
</comment>
<evidence type="ECO:0000256" key="7">
    <source>
        <dbReference type="ARBA" id="ARBA00022840"/>
    </source>
</evidence>
<evidence type="ECO:0000313" key="19">
    <source>
        <dbReference type="Proteomes" id="UP000014155"/>
    </source>
</evidence>
<evidence type="ECO:0000256" key="14">
    <source>
        <dbReference type="PROSITE-ProRule" id="PRU00560"/>
    </source>
</evidence>
<dbReference type="Gene3D" id="3.40.50.300">
    <property type="entry name" value="P-loop containing nucleotide triphosphate hydrolases"/>
    <property type="match status" value="4"/>
</dbReference>
<keyword evidence="9 13" id="KW-0234">DNA repair</keyword>
<evidence type="ECO:0000256" key="3">
    <source>
        <dbReference type="ARBA" id="ARBA00022763"/>
    </source>
</evidence>
<dbReference type="InterPro" id="IPR014016">
    <property type="entry name" value="UvrD-like_ATP-bd"/>
</dbReference>
<organism evidence="18 19">
    <name type="scientific">Ruminiclostridium cellobioparum subsp. termitidis CT1112</name>
    <dbReference type="NCBI Taxonomy" id="1195236"/>
    <lineage>
        <taxon>Bacteria</taxon>
        <taxon>Bacillati</taxon>
        <taxon>Bacillota</taxon>
        <taxon>Clostridia</taxon>
        <taxon>Eubacteriales</taxon>
        <taxon>Oscillospiraceae</taxon>
        <taxon>Ruminiclostridium</taxon>
    </lineage>
</organism>